<dbReference type="EMBL" id="UINC01167631">
    <property type="protein sequence ID" value="SVD70245.1"/>
    <property type="molecule type" value="Genomic_DNA"/>
</dbReference>
<dbReference type="Pfam" id="PF00293">
    <property type="entry name" value="NUDIX"/>
    <property type="match status" value="1"/>
</dbReference>
<sequence length="127" mass="13783">VVVDDDRLLLVRRSTDPECGRWSVPGGRVEAGEAMVAAVLRELREETGLEGICGPLVGWVERMGIDHHYVIADFRVDVLADEPLVAGTDADLAAWVPFDRLATTDLVDGLAIFLEDNGVVPEGIFVL</sequence>
<gene>
    <name evidence="3" type="ORF">METZ01_LOCUS423099</name>
</gene>
<evidence type="ECO:0000256" key="1">
    <source>
        <dbReference type="ARBA" id="ARBA00022801"/>
    </source>
</evidence>
<dbReference type="SUPFAM" id="SSF55811">
    <property type="entry name" value="Nudix"/>
    <property type="match status" value="1"/>
</dbReference>
<dbReference type="PANTHER" id="PTHR43736">
    <property type="entry name" value="ADP-RIBOSE PYROPHOSPHATASE"/>
    <property type="match status" value="1"/>
</dbReference>
<dbReference type="PRINTS" id="PR00502">
    <property type="entry name" value="NUDIXFAMILY"/>
</dbReference>
<accession>A0A382XI13</accession>
<dbReference type="InterPro" id="IPR015797">
    <property type="entry name" value="NUDIX_hydrolase-like_dom_sf"/>
</dbReference>
<dbReference type="CDD" id="cd04673">
    <property type="entry name" value="NUDIX_ADPRase"/>
    <property type="match status" value="1"/>
</dbReference>
<keyword evidence="1" id="KW-0378">Hydrolase</keyword>
<proteinExistence type="predicted"/>
<organism evidence="3">
    <name type="scientific">marine metagenome</name>
    <dbReference type="NCBI Taxonomy" id="408172"/>
    <lineage>
        <taxon>unclassified sequences</taxon>
        <taxon>metagenomes</taxon>
        <taxon>ecological metagenomes</taxon>
    </lineage>
</organism>
<dbReference type="Gene3D" id="3.90.79.10">
    <property type="entry name" value="Nucleoside Triphosphate Pyrophosphohydrolase"/>
    <property type="match status" value="1"/>
</dbReference>
<feature type="domain" description="Nudix hydrolase" evidence="2">
    <location>
        <begin position="1"/>
        <end position="119"/>
    </location>
</feature>
<name>A0A382XI13_9ZZZZ</name>
<evidence type="ECO:0000313" key="3">
    <source>
        <dbReference type="EMBL" id="SVD70245.1"/>
    </source>
</evidence>
<protein>
    <recommendedName>
        <fullName evidence="2">Nudix hydrolase domain-containing protein</fullName>
    </recommendedName>
</protein>
<dbReference type="AlphaFoldDB" id="A0A382XI13"/>
<dbReference type="GO" id="GO:0016787">
    <property type="term" value="F:hydrolase activity"/>
    <property type="evidence" value="ECO:0007669"/>
    <property type="project" value="UniProtKB-KW"/>
</dbReference>
<dbReference type="PROSITE" id="PS51462">
    <property type="entry name" value="NUDIX"/>
    <property type="match status" value="1"/>
</dbReference>
<dbReference type="InterPro" id="IPR020084">
    <property type="entry name" value="NUDIX_hydrolase_CS"/>
</dbReference>
<dbReference type="PROSITE" id="PS00893">
    <property type="entry name" value="NUDIX_BOX"/>
    <property type="match status" value="1"/>
</dbReference>
<dbReference type="PANTHER" id="PTHR43736:SF1">
    <property type="entry name" value="DIHYDRONEOPTERIN TRIPHOSPHATE DIPHOSPHATASE"/>
    <property type="match status" value="1"/>
</dbReference>
<dbReference type="InterPro" id="IPR000086">
    <property type="entry name" value="NUDIX_hydrolase_dom"/>
</dbReference>
<reference evidence="3" key="1">
    <citation type="submission" date="2018-05" db="EMBL/GenBank/DDBJ databases">
        <authorList>
            <person name="Lanie J.A."/>
            <person name="Ng W.-L."/>
            <person name="Kazmierczak K.M."/>
            <person name="Andrzejewski T.M."/>
            <person name="Davidsen T.M."/>
            <person name="Wayne K.J."/>
            <person name="Tettelin H."/>
            <person name="Glass J.I."/>
            <person name="Rusch D."/>
            <person name="Podicherti R."/>
            <person name="Tsui H.-C.T."/>
            <person name="Winkler M.E."/>
        </authorList>
    </citation>
    <scope>NUCLEOTIDE SEQUENCE</scope>
</reference>
<dbReference type="InterPro" id="IPR020476">
    <property type="entry name" value="Nudix_hydrolase"/>
</dbReference>
<feature type="non-terminal residue" evidence="3">
    <location>
        <position position="1"/>
    </location>
</feature>
<evidence type="ECO:0000259" key="2">
    <source>
        <dbReference type="PROSITE" id="PS51462"/>
    </source>
</evidence>